<protein>
    <recommendedName>
        <fullName evidence="3">Thioesterase domain-containing protein</fullName>
    </recommendedName>
</protein>
<evidence type="ECO:0000313" key="5">
    <source>
        <dbReference type="Proteomes" id="UP000825890"/>
    </source>
</evidence>
<sequence>MSSSSPPRKPNVVGLFNTSIADPVERIQAYIDGYAKNPDFHGWDLIVMQHTKVVSARKTQATTTGMETHVVFEIEIVPGMCSSMGNAHGGMIATMSDNTTSMAAGPMAEEGFWDFGGLSRTLNITYLRPIPQGIVVRSENFVRSAGKRLCAIQCVMKDKATGKVLALAEHNKAALDAEGRKQRRAPGSL</sequence>
<dbReference type="OrthoDB" id="2831072at2759"/>
<dbReference type="EMBL" id="BOLY01000004">
    <property type="protein sequence ID" value="GIZ43371.1"/>
    <property type="molecule type" value="Genomic_DNA"/>
</dbReference>
<dbReference type="InterPro" id="IPR006683">
    <property type="entry name" value="Thioestr_dom"/>
</dbReference>
<gene>
    <name evidence="4" type="ORF">CKM354_000660100</name>
</gene>
<evidence type="ECO:0000256" key="2">
    <source>
        <dbReference type="ARBA" id="ARBA00022801"/>
    </source>
</evidence>
<organism evidence="4 5">
    <name type="scientific">Cercospora kikuchii</name>
    <dbReference type="NCBI Taxonomy" id="84275"/>
    <lineage>
        <taxon>Eukaryota</taxon>
        <taxon>Fungi</taxon>
        <taxon>Dikarya</taxon>
        <taxon>Ascomycota</taxon>
        <taxon>Pezizomycotina</taxon>
        <taxon>Dothideomycetes</taxon>
        <taxon>Dothideomycetidae</taxon>
        <taxon>Mycosphaerellales</taxon>
        <taxon>Mycosphaerellaceae</taxon>
        <taxon>Cercospora</taxon>
    </lineage>
</organism>
<evidence type="ECO:0000259" key="3">
    <source>
        <dbReference type="Pfam" id="PF03061"/>
    </source>
</evidence>
<dbReference type="Gene3D" id="3.10.129.10">
    <property type="entry name" value="Hotdog Thioesterase"/>
    <property type="match status" value="1"/>
</dbReference>
<keyword evidence="5" id="KW-1185">Reference proteome</keyword>
<dbReference type="AlphaFoldDB" id="A0A9P3CJP4"/>
<evidence type="ECO:0000256" key="1">
    <source>
        <dbReference type="ARBA" id="ARBA00008324"/>
    </source>
</evidence>
<dbReference type="GeneID" id="68292176"/>
<dbReference type="PANTHER" id="PTHR21660">
    <property type="entry name" value="THIOESTERASE SUPERFAMILY MEMBER-RELATED"/>
    <property type="match status" value="1"/>
</dbReference>
<feature type="domain" description="Thioesterase" evidence="3">
    <location>
        <begin position="84"/>
        <end position="162"/>
    </location>
</feature>
<dbReference type="SUPFAM" id="SSF54637">
    <property type="entry name" value="Thioesterase/thiol ester dehydrase-isomerase"/>
    <property type="match status" value="1"/>
</dbReference>
<comment type="similarity">
    <text evidence="1">Belongs to the thioesterase PaaI family.</text>
</comment>
<dbReference type="InterPro" id="IPR029069">
    <property type="entry name" value="HotDog_dom_sf"/>
</dbReference>
<keyword evidence="2" id="KW-0378">Hydrolase</keyword>
<dbReference type="GO" id="GO:0047617">
    <property type="term" value="F:fatty acyl-CoA hydrolase activity"/>
    <property type="evidence" value="ECO:0007669"/>
    <property type="project" value="InterPro"/>
</dbReference>
<accession>A0A9P3CJP4</accession>
<dbReference type="CDD" id="cd03443">
    <property type="entry name" value="PaaI_thioesterase"/>
    <property type="match status" value="1"/>
</dbReference>
<dbReference type="Pfam" id="PF03061">
    <property type="entry name" value="4HBT"/>
    <property type="match status" value="1"/>
</dbReference>
<reference evidence="4 5" key="1">
    <citation type="submission" date="2021-01" db="EMBL/GenBank/DDBJ databases">
        <title>Cercospora kikuchii MAFF 305040 whole genome shotgun sequence.</title>
        <authorList>
            <person name="Kashiwa T."/>
            <person name="Suzuki T."/>
        </authorList>
    </citation>
    <scope>NUCLEOTIDE SEQUENCE [LARGE SCALE GENOMIC DNA]</scope>
    <source>
        <strain evidence="4 5">MAFF 305040</strain>
    </source>
</reference>
<name>A0A9P3CJP4_9PEZI</name>
<dbReference type="Proteomes" id="UP000825890">
    <property type="component" value="Unassembled WGS sequence"/>
</dbReference>
<evidence type="ECO:0000313" key="4">
    <source>
        <dbReference type="EMBL" id="GIZ43371.1"/>
    </source>
</evidence>
<dbReference type="PANTHER" id="PTHR21660:SF1">
    <property type="entry name" value="ACYL-COENZYME A THIOESTERASE 13"/>
    <property type="match status" value="1"/>
</dbReference>
<dbReference type="InterPro" id="IPR039298">
    <property type="entry name" value="ACOT13"/>
</dbReference>
<proteinExistence type="inferred from homology"/>
<comment type="caution">
    <text evidence="4">The sequence shown here is derived from an EMBL/GenBank/DDBJ whole genome shotgun (WGS) entry which is preliminary data.</text>
</comment>
<dbReference type="RefSeq" id="XP_044657858.1">
    <property type="nucleotide sequence ID" value="XM_044801923.1"/>
</dbReference>